<name>A0A0E1VUS2_BURPE</name>
<dbReference type="HOGENOM" id="CLU_3230773_0_0_4"/>
<sequence length="43" mass="4824">MGCATKHAKRSSSATVLRLNVSISYRVLHLEFRTSVLLNKTAY</sequence>
<dbReference type="EMBL" id="CM000833">
    <property type="protein sequence ID" value="EET03844.1"/>
    <property type="molecule type" value="Genomic_DNA"/>
</dbReference>
<proteinExistence type="predicted"/>
<protein>
    <submittedName>
        <fullName evidence="1">Uncharacterized protein</fullName>
    </submittedName>
</protein>
<gene>
    <name evidence="1" type="ORF">BURPS1710A_A0156</name>
</gene>
<accession>A0A0E1VUS2</accession>
<evidence type="ECO:0000313" key="1">
    <source>
        <dbReference type="EMBL" id="EET03844.1"/>
    </source>
</evidence>
<dbReference type="Proteomes" id="UP000001812">
    <property type="component" value="Chromosome II"/>
</dbReference>
<reference evidence="1" key="1">
    <citation type="submission" date="2009-05" db="EMBL/GenBank/DDBJ databases">
        <authorList>
            <person name="Harkins D.M."/>
            <person name="DeShazer D."/>
            <person name="Woods D.E."/>
            <person name="Brinkac L.M."/>
            <person name="Brown K.A."/>
            <person name="Hung G.C."/>
            <person name="Tuanyok A."/>
            <person name="Zhang B."/>
            <person name="Nierman W.C."/>
        </authorList>
    </citation>
    <scope>NUCLEOTIDE SEQUENCE [LARGE SCALE GENOMIC DNA]</scope>
    <source>
        <strain evidence="1">1710a</strain>
    </source>
</reference>
<organism evidence="1">
    <name type="scientific">Burkholderia pseudomallei 1710a</name>
    <dbReference type="NCBI Taxonomy" id="320371"/>
    <lineage>
        <taxon>Bacteria</taxon>
        <taxon>Pseudomonadati</taxon>
        <taxon>Pseudomonadota</taxon>
        <taxon>Betaproteobacteria</taxon>
        <taxon>Burkholderiales</taxon>
        <taxon>Burkholderiaceae</taxon>
        <taxon>Burkholderia</taxon>
        <taxon>pseudomallei group</taxon>
    </lineage>
</organism>
<dbReference type="AlphaFoldDB" id="A0A0E1VUS2"/>